<evidence type="ECO:0000313" key="2">
    <source>
        <dbReference type="Proteomes" id="UP000003434"/>
    </source>
</evidence>
<comment type="caution">
    <text evidence="1">The sequence shown here is derived from an EMBL/GenBank/DDBJ whole genome shotgun (WGS) entry which is preliminary data.</text>
</comment>
<dbReference type="AntiFam" id="ANF00006">
    <property type="entry name" value="Translation of CRISPR region"/>
</dbReference>
<dbReference type="EMBL" id="AEPW01000010">
    <property type="protein sequence ID" value="EFU77574.1"/>
    <property type="molecule type" value="Genomic_DNA"/>
</dbReference>
<proteinExistence type="predicted"/>
<dbReference type="Proteomes" id="UP000003434">
    <property type="component" value="Unassembled WGS sequence"/>
</dbReference>
<sequence>MLLPPFSVAKGSPPLTRGTHKYQTLASSLARITPAYAGNTKMTYKYQWMIEDHPRLRGEHTFIHSGQNPVKGSPPLTRGTRFKCCYHKVRIGITPAYAGNTLSSIVARILLRDHPRLRGEHTFIHSGQNPVKGSPPLTRGTQICLPVNQICRGITPAYAGNTQWDTSNTFKKRDHPRLRGEHLYLQSGLPKRIGSPPLTRGTPGNAPYTLRIDGITPAYAGNTGFADFGTAGAWDHPRIRGEHVLEEI</sequence>
<accession>E6LKP5</accession>
<organism evidence="1 2">
    <name type="scientific">Lachnoanaerobaculum saburreum DSM 3986</name>
    <dbReference type="NCBI Taxonomy" id="887325"/>
    <lineage>
        <taxon>Bacteria</taxon>
        <taxon>Bacillati</taxon>
        <taxon>Bacillota</taxon>
        <taxon>Clostridia</taxon>
        <taxon>Lachnospirales</taxon>
        <taxon>Lachnospiraceae</taxon>
        <taxon>Lachnoanaerobaculum</taxon>
    </lineage>
</organism>
<dbReference type="HOGENOM" id="CLU_072989_0_2_9"/>
<evidence type="ECO:0000313" key="1">
    <source>
        <dbReference type="EMBL" id="EFU77574.1"/>
    </source>
</evidence>
<name>E6LKP5_9FIRM</name>
<dbReference type="AntiFam" id="ANF00057">
    <property type="entry name" value="Translation of E. coli type CRISPR repeat"/>
</dbReference>
<gene>
    <name evidence="1" type="ORF">HMPREF0381_0530</name>
</gene>
<protein>
    <submittedName>
        <fullName evidence="1">Uncharacterized protein</fullName>
    </submittedName>
</protein>
<dbReference type="AlphaFoldDB" id="E6LKP5"/>
<dbReference type="eggNOG" id="ENOG5030QAI">
    <property type="taxonomic scope" value="Bacteria"/>
</dbReference>
<reference evidence="1 2" key="1">
    <citation type="submission" date="2010-12" db="EMBL/GenBank/DDBJ databases">
        <authorList>
            <person name="Muzny D."/>
            <person name="Qin X."/>
            <person name="Deng J."/>
            <person name="Jiang H."/>
            <person name="Liu Y."/>
            <person name="Qu J."/>
            <person name="Song X.-Z."/>
            <person name="Zhang L."/>
            <person name="Thornton R."/>
            <person name="Coyle M."/>
            <person name="Francisco L."/>
            <person name="Jackson L."/>
            <person name="Javaid M."/>
            <person name="Korchina V."/>
            <person name="Kovar C."/>
            <person name="Mata R."/>
            <person name="Mathew T."/>
            <person name="Ngo R."/>
            <person name="Nguyen L."/>
            <person name="Nguyen N."/>
            <person name="Okwuonu G."/>
            <person name="Ongeri F."/>
            <person name="Pham C."/>
            <person name="Simmons D."/>
            <person name="Wilczek-Boney K."/>
            <person name="Hale W."/>
            <person name="Jakkamsetti A."/>
            <person name="Pham P."/>
            <person name="Ruth R."/>
            <person name="San Lucas F."/>
            <person name="Warren J."/>
            <person name="Zhang J."/>
            <person name="Zhao Z."/>
            <person name="Zhou C."/>
            <person name="Zhu D."/>
            <person name="Lee S."/>
            <person name="Bess C."/>
            <person name="Blankenburg K."/>
            <person name="Forbes L."/>
            <person name="Fu Q."/>
            <person name="Gubbala S."/>
            <person name="Hirani K."/>
            <person name="Jayaseelan J.C."/>
            <person name="Lara F."/>
            <person name="Munidasa M."/>
            <person name="Palculict T."/>
            <person name="Patil S."/>
            <person name="Pu L.-L."/>
            <person name="Saada N."/>
            <person name="Tang L."/>
            <person name="Weissenberger G."/>
            <person name="Zhu Y."/>
            <person name="Hemphill L."/>
            <person name="Shang Y."/>
            <person name="Youmans B."/>
            <person name="Ayvaz T."/>
            <person name="Ross M."/>
            <person name="Santibanez J."/>
            <person name="Aqrawi P."/>
            <person name="Gross S."/>
            <person name="Joshi V."/>
            <person name="Fowler G."/>
            <person name="Nazareth L."/>
            <person name="Reid J."/>
            <person name="Worley K."/>
            <person name="Petrosino J."/>
            <person name="Highlander S."/>
            <person name="Gibbs R."/>
        </authorList>
    </citation>
    <scope>NUCLEOTIDE SEQUENCE [LARGE SCALE GENOMIC DNA]</scope>
    <source>
        <strain evidence="1 2">DSM 3986</strain>
    </source>
</reference>